<dbReference type="AlphaFoldDB" id="A0A7J8QEP2"/>
<evidence type="ECO:0000313" key="3">
    <source>
        <dbReference type="Proteomes" id="UP000593578"/>
    </source>
</evidence>
<evidence type="ECO:0000256" key="1">
    <source>
        <dbReference type="SAM" id="MobiDB-lite"/>
    </source>
</evidence>
<protein>
    <recommendedName>
        <fullName evidence="4">Protein kinase domain-containing protein</fullName>
    </recommendedName>
</protein>
<organism evidence="2 3">
    <name type="scientific">Gossypium raimondii</name>
    <name type="common">Peruvian cotton</name>
    <name type="synonym">Gossypium klotzschianum subsp. raimondii</name>
    <dbReference type="NCBI Taxonomy" id="29730"/>
    <lineage>
        <taxon>Eukaryota</taxon>
        <taxon>Viridiplantae</taxon>
        <taxon>Streptophyta</taxon>
        <taxon>Embryophyta</taxon>
        <taxon>Tracheophyta</taxon>
        <taxon>Spermatophyta</taxon>
        <taxon>Magnoliopsida</taxon>
        <taxon>eudicotyledons</taxon>
        <taxon>Gunneridae</taxon>
        <taxon>Pentapetalae</taxon>
        <taxon>rosids</taxon>
        <taxon>malvids</taxon>
        <taxon>Malvales</taxon>
        <taxon>Malvaceae</taxon>
        <taxon>Malvoideae</taxon>
        <taxon>Gossypium</taxon>
    </lineage>
</organism>
<evidence type="ECO:0000313" key="2">
    <source>
        <dbReference type="EMBL" id="MBA0599938.1"/>
    </source>
</evidence>
<gene>
    <name evidence="2" type="ORF">Gorai_006138</name>
</gene>
<evidence type="ECO:0008006" key="4">
    <source>
        <dbReference type="Google" id="ProtNLM"/>
    </source>
</evidence>
<dbReference type="Proteomes" id="UP000593578">
    <property type="component" value="Unassembled WGS sequence"/>
</dbReference>
<reference evidence="2 3" key="1">
    <citation type="journal article" date="2019" name="Genome Biol. Evol.">
        <title>Insights into the evolution of the New World diploid cottons (Gossypium, subgenus Houzingenia) based on genome sequencing.</title>
        <authorList>
            <person name="Grover C.E."/>
            <person name="Arick M.A. 2nd"/>
            <person name="Thrash A."/>
            <person name="Conover J.L."/>
            <person name="Sanders W.S."/>
            <person name="Peterson D.G."/>
            <person name="Frelichowski J.E."/>
            <person name="Scheffler J.A."/>
            <person name="Scheffler B.E."/>
            <person name="Wendel J.F."/>
        </authorList>
    </citation>
    <scope>NUCLEOTIDE SEQUENCE [LARGE SCALE GENOMIC DNA]</scope>
    <source>
        <strain evidence="2">8</strain>
        <tissue evidence="2">Leaf</tissue>
    </source>
</reference>
<dbReference type="EMBL" id="JABEZZ010000011">
    <property type="protein sequence ID" value="MBA0599938.1"/>
    <property type="molecule type" value="Genomic_DNA"/>
</dbReference>
<sequence length="109" mass="12205">MDLKSGDEGGGVKTPKKSDDQGGSRNPKLKGTGSFSSKDMIFRADKIDLKSLDIQLEKHLSRVWSRNVDNQRPAEEWEIDLAKLDLRHVVAHGTYGTVYRATYDNQDVA</sequence>
<dbReference type="Gene3D" id="3.30.200.20">
    <property type="entry name" value="Phosphorylase Kinase, domain 1"/>
    <property type="match status" value="1"/>
</dbReference>
<feature type="region of interest" description="Disordered" evidence="1">
    <location>
        <begin position="1"/>
        <end position="35"/>
    </location>
</feature>
<name>A0A7J8QEP2_GOSRA</name>
<accession>A0A7J8QEP2</accession>
<proteinExistence type="predicted"/>
<comment type="caution">
    <text evidence="2">The sequence shown here is derived from an EMBL/GenBank/DDBJ whole genome shotgun (WGS) entry which is preliminary data.</text>
</comment>
<feature type="non-terminal residue" evidence="2">
    <location>
        <position position="109"/>
    </location>
</feature>